<dbReference type="Gene3D" id="1.10.1200.10">
    <property type="entry name" value="ACP-like"/>
    <property type="match status" value="1"/>
</dbReference>
<evidence type="ECO:0000313" key="2">
    <source>
        <dbReference type="EMBL" id="PWJ13010.1"/>
    </source>
</evidence>
<dbReference type="Pfam" id="PF00550">
    <property type="entry name" value="PP-binding"/>
    <property type="match status" value="1"/>
</dbReference>
<dbReference type="InterPro" id="IPR036736">
    <property type="entry name" value="ACP-like_sf"/>
</dbReference>
<gene>
    <name evidence="2" type="ORF">IE37_01508</name>
</gene>
<accession>A0A315YMM8</accession>
<dbReference type="EMBL" id="QGDI01000005">
    <property type="protein sequence ID" value="PWJ13010.1"/>
    <property type="molecule type" value="Genomic_DNA"/>
</dbReference>
<dbReference type="RefSeq" id="WP_022495040.1">
    <property type="nucleotide sequence ID" value="NZ_CACYST010000109.1"/>
</dbReference>
<protein>
    <submittedName>
        <fullName evidence="2">Acyl carrier protein</fullName>
    </submittedName>
</protein>
<dbReference type="AlphaFoldDB" id="A0A315YMM8"/>
<evidence type="ECO:0000259" key="1">
    <source>
        <dbReference type="PROSITE" id="PS50075"/>
    </source>
</evidence>
<name>A0A315YMM8_RUMFL</name>
<comment type="caution">
    <text evidence="2">The sequence shown here is derived from an EMBL/GenBank/DDBJ whole genome shotgun (WGS) entry which is preliminary data.</text>
</comment>
<dbReference type="Proteomes" id="UP000245720">
    <property type="component" value="Unassembled WGS sequence"/>
</dbReference>
<evidence type="ECO:0000313" key="3">
    <source>
        <dbReference type="Proteomes" id="UP000245720"/>
    </source>
</evidence>
<feature type="domain" description="Carrier" evidence="1">
    <location>
        <begin position="1"/>
        <end position="79"/>
    </location>
</feature>
<dbReference type="SUPFAM" id="SSF47336">
    <property type="entry name" value="ACP-like"/>
    <property type="match status" value="1"/>
</dbReference>
<proteinExistence type="predicted"/>
<sequence length="80" mass="9323">MIEVNVNEKVRGFISRFVKMDDCNDDTNIFESGMVNSLFSMQLIMFLENEFSIQIENDELDLSNFETINKICAFVERKTA</sequence>
<dbReference type="PROSITE" id="PS50075">
    <property type="entry name" value="CARRIER"/>
    <property type="match status" value="1"/>
</dbReference>
<organism evidence="2 3">
    <name type="scientific">Ruminococcus flavefaciens</name>
    <dbReference type="NCBI Taxonomy" id="1265"/>
    <lineage>
        <taxon>Bacteria</taxon>
        <taxon>Bacillati</taxon>
        <taxon>Bacillota</taxon>
        <taxon>Clostridia</taxon>
        <taxon>Eubacteriales</taxon>
        <taxon>Oscillospiraceae</taxon>
        <taxon>Ruminococcus</taxon>
    </lineage>
</organism>
<reference evidence="2 3" key="1">
    <citation type="submission" date="2018-05" db="EMBL/GenBank/DDBJ databases">
        <title>The Hungate 1000. A catalogue of reference genomes from the rumen microbiome.</title>
        <authorList>
            <person name="Kelly W."/>
        </authorList>
    </citation>
    <scope>NUCLEOTIDE SEQUENCE [LARGE SCALE GENOMIC DNA]</scope>
    <source>
        <strain evidence="2 3">SAb67</strain>
    </source>
</reference>
<dbReference type="InterPro" id="IPR009081">
    <property type="entry name" value="PP-bd_ACP"/>
</dbReference>